<gene>
    <name evidence="2" type="ORF">ACFFSA_28755</name>
</gene>
<dbReference type="EMBL" id="JBHMBW010000027">
    <property type="protein sequence ID" value="MFB9627094.1"/>
    <property type="molecule type" value="Genomic_DNA"/>
</dbReference>
<dbReference type="NCBIfam" id="TIGR01444">
    <property type="entry name" value="fkbM_fam"/>
    <property type="match status" value="1"/>
</dbReference>
<accession>A0ABV5S604</accession>
<evidence type="ECO:0000313" key="2">
    <source>
        <dbReference type="EMBL" id="MFB9627094.1"/>
    </source>
</evidence>
<dbReference type="InterPro" id="IPR029063">
    <property type="entry name" value="SAM-dependent_MTases_sf"/>
</dbReference>
<dbReference type="GO" id="GO:0008168">
    <property type="term" value="F:methyltransferase activity"/>
    <property type="evidence" value="ECO:0007669"/>
    <property type="project" value="UniProtKB-KW"/>
</dbReference>
<dbReference type="GO" id="GO:0032259">
    <property type="term" value="P:methylation"/>
    <property type="evidence" value="ECO:0007669"/>
    <property type="project" value="UniProtKB-KW"/>
</dbReference>
<evidence type="ECO:0000259" key="1">
    <source>
        <dbReference type="Pfam" id="PF05050"/>
    </source>
</evidence>
<dbReference type="RefSeq" id="WP_344988947.1">
    <property type="nucleotide sequence ID" value="NZ_BAAAXV010000004.1"/>
</dbReference>
<protein>
    <submittedName>
        <fullName evidence="2">FkbM family methyltransferase</fullName>
    </submittedName>
</protein>
<keyword evidence="3" id="KW-1185">Reference proteome</keyword>
<keyword evidence="2" id="KW-0808">Transferase</keyword>
<name>A0ABV5S604_9ACTN</name>
<reference evidence="2 3" key="1">
    <citation type="submission" date="2024-09" db="EMBL/GenBank/DDBJ databases">
        <authorList>
            <person name="Sun Q."/>
            <person name="Mori K."/>
        </authorList>
    </citation>
    <scope>NUCLEOTIDE SEQUENCE [LARGE SCALE GENOMIC DNA]</scope>
    <source>
        <strain evidence="2 3">JCM 3143</strain>
    </source>
</reference>
<dbReference type="InterPro" id="IPR006342">
    <property type="entry name" value="FkbM_mtfrase"/>
</dbReference>
<evidence type="ECO:0000313" key="3">
    <source>
        <dbReference type="Proteomes" id="UP001589532"/>
    </source>
</evidence>
<organism evidence="2 3">
    <name type="scientific">Nonomuraea helvata</name>
    <dbReference type="NCBI Taxonomy" id="37484"/>
    <lineage>
        <taxon>Bacteria</taxon>
        <taxon>Bacillati</taxon>
        <taxon>Actinomycetota</taxon>
        <taxon>Actinomycetes</taxon>
        <taxon>Streptosporangiales</taxon>
        <taxon>Streptosporangiaceae</taxon>
        <taxon>Nonomuraea</taxon>
    </lineage>
</organism>
<dbReference type="SUPFAM" id="SSF53335">
    <property type="entry name" value="S-adenosyl-L-methionine-dependent methyltransferases"/>
    <property type="match status" value="1"/>
</dbReference>
<proteinExistence type="predicted"/>
<dbReference type="Proteomes" id="UP001589532">
    <property type="component" value="Unassembled WGS sequence"/>
</dbReference>
<feature type="domain" description="Methyltransferase FkbM" evidence="1">
    <location>
        <begin position="90"/>
        <end position="255"/>
    </location>
</feature>
<dbReference type="Gene3D" id="3.40.50.150">
    <property type="entry name" value="Vaccinia Virus protein VP39"/>
    <property type="match status" value="1"/>
</dbReference>
<comment type="caution">
    <text evidence="2">The sequence shown here is derived from an EMBL/GenBank/DDBJ whole genome shotgun (WGS) entry which is preliminary data.</text>
</comment>
<dbReference type="Pfam" id="PF05050">
    <property type="entry name" value="Methyltransf_21"/>
    <property type="match status" value="1"/>
</dbReference>
<dbReference type="InterPro" id="IPR052514">
    <property type="entry name" value="SAM-dependent_MTase"/>
</dbReference>
<dbReference type="PANTHER" id="PTHR34203">
    <property type="entry name" value="METHYLTRANSFERASE, FKBM FAMILY PROTEIN"/>
    <property type="match status" value="1"/>
</dbReference>
<keyword evidence="2" id="KW-0489">Methyltransferase</keyword>
<sequence length="302" mass="33272">MISTPMLSALRAYVRHAPGRLGKAALVERTLDRVLEQRPVTITARTRFGAVFPLTTSDLIQRYVYLFGVWEPHLTAWLCHRLRPGDTFIDVGANIGYFTVLASRLVGPAGHVVAVEACPQFHQALTQNLSANGCGNVRSVNTAVYDTATRLTLYLEDAANLGATTIIRPHTAQSSFAIQARTLPQILTDTELTQARLIKIDVEGAEGAAVRGLTPLLDRLRPDAELIIEVTPRRLAKLGHSINDILQPLLAHGFHLYRLANDYTASSYPAALRRPAVPTRWHQPILEMSDLVFSRIDADSLT</sequence>
<dbReference type="PANTHER" id="PTHR34203:SF15">
    <property type="entry name" value="SLL1173 PROTEIN"/>
    <property type="match status" value="1"/>
</dbReference>